<dbReference type="RefSeq" id="WP_058462805.1">
    <property type="nucleotide sequence ID" value="NZ_CAAAHS010000011.1"/>
</dbReference>
<name>A0A0W0R1G5_9GAMM</name>
<dbReference type="Proteomes" id="UP000054859">
    <property type="component" value="Unassembled WGS sequence"/>
</dbReference>
<dbReference type="PATRIC" id="fig|45056.6.peg.1787"/>
<proteinExistence type="predicted"/>
<evidence type="ECO:0000313" key="5">
    <source>
        <dbReference type="EMBL" id="VEH85607.1"/>
    </source>
</evidence>
<dbReference type="InterPro" id="IPR013221">
    <property type="entry name" value="Mur_ligase_cen"/>
</dbReference>
<dbReference type="STRING" id="45056.Lade_1731"/>
<feature type="domain" description="Mur ligase C-terminal" evidence="1">
    <location>
        <begin position="468"/>
        <end position="592"/>
    </location>
</feature>
<dbReference type="InterPro" id="IPR036615">
    <property type="entry name" value="Mur_ligase_C_dom_sf"/>
</dbReference>
<dbReference type="Pfam" id="PF18921">
    <property type="entry name" value="Cyanophycin_syn"/>
    <property type="match status" value="1"/>
</dbReference>
<keyword evidence="6" id="KW-1185">Reference proteome</keyword>
<accession>A0A0W0R1G5</accession>
<dbReference type="InterPro" id="IPR004101">
    <property type="entry name" value="Mur_ligase_C"/>
</dbReference>
<protein>
    <submittedName>
        <fullName evidence="4">Cyanophycin synthetase</fullName>
        <ecNumber evidence="4">6.3.2.29</ecNumber>
    </submittedName>
</protein>
<evidence type="ECO:0000259" key="1">
    <source>
        <dbReference type="Pfam" id="PF02875"/>
    </source>
</evidence>
<dbReference type="EC" id="6.3.2.29" evidence="4"/>
<dbReference type="Pfam" id="PF08245">
    <property type="entry name" value="Mur_ligase_M"/>
    <property type="match status" value="1"/>
</dbReference>
<evidence type="ECO:0000313" key="6">
    <source>
        <dbReference type="Proteomes" id="UP000054859"/>
    </source>
</evidence>
<dbReference type="EMBL" id="LR134428">
    <property type="protein sequence ID" value="VEH85607.1"/>
    <property type="molecule type" value="Genomic_DNA"/>
</dbReference>
<dbReference type="OrthoDB" id="9803907at2"/>
<dbReference type="AlphaFoldDB" id="A0A0W0R1G5"/>
<keyword evidence="5" id="KW-0614">Plasmid</keyword>
<evidence type="ECO:0000259" key="3">
    <source>
        <dbReference type="Pfam" id="PF18921"/>
    </source>
</evidence>
<feature type="domain" description="Mur ligase central" evidence="2">
    <location>
        <begin position="232"/>
        <end position="387"/>
    </location>
</feature>
<dbReference type="InterPro" id="IPR036565">
    <property type="entry name" value="Mur-like_cat_sf"/>
</dbReference>
<sequence>MQILSTQVLKGPNYWSNFRKNLIVVKLDLQKFEYLPTNKISGFNNRLKEMLPTLYGHYCSPGKPGGLYARMEEGTWLGHVIEHVALELQSLAGMECGFGRTYGTDDLGIYHVIFSYKIEKAGLYAAKAAVDLVHSLAENKPYSHLPVVIAELKRLKNEAQLSPYLSTIVEEANKRKIPVFKDHRLPCVTLGYGVNQRSIWESPDANIDECALYLSKLYPDNFSSSRIPIIAVTGTNGKTTVVRLIAEQAKKALRSVGFTTTEGIYINNKMVHKGDCSGPTSAQHVLQSPEVNFAVLECARGGILRSGLGFDYCDISILTNITSDHLGLNDIHHIDEMARVKGVVLHSTKKDGYAILNAENDLVYEFKEELACNIALFSTKENARIIDHCQKGGLAAFVNHDQITIQKGDASYVLGNVKDIPLTFEGKAPCMIANLLPAVLAGFISKLPLPSIQEAIFNFVPNHENLPGRMNLFDFPHCKVMIDYAHNEAAFAELKHYLDTHNCTKKVGIITAVGDRREEDIEQVGYQTALLFDEIIIRHDRDCRGRTHEEITQLLINGINKAPSPPIVKIISDEHEAVTHAIRHARVNTFILYAVEDVFSSIEFIKKELQKLKVENEVAYGA</sequence>
<feature type="domain" description="Cyanophycin synthase-like N-terminal" evidence="3">
    <location>
        <begin position="25"/>
        <end position="137"/>
    </location>
</feature>
<dbReference type="KEGG" id="ladl:NCTC12735_01242"/>
<gene>
    <name evidence="4" type="primary">cphA_2</name>
    <name evidence="4" type="ORF">Lade_1731</name>
    <name evidence="5" type="ORF">NCTC12735_01242</name>
</gene>
<dbReference type="Proteomes" id="UP000281170">
    <property type="component" value="Plasmid 19"/>
</dbReference>
<dbReference type="SUPFAM" id="SSF53623">
    <property type="entry name" value="MurD-like peptide ligases, catalytic domain"/>
    <property type="match status" value="1"/>
</dbReference>
<evidence type="ECO:0000313" key="7">
    <source>
        <dbReference type="Proteomes" id="UP000281170"/>
    </source>
</evidence>
<dbReference type="Gene3D" id="3.90.190.20">
    <property type="entry name" value="Mur ligase, C-terminal domain"/>
    <property type="match status" value="1"/>
</dbReference>
<evidence type="ECO:0000259" key="2">
    <source>
        <dbReference type="Pfam" id="PF08245"/>
    </source>
</evidence>
<dbReference type="GO" id="GO:0005524">
    <property type="term" value="F:ATP binding"/>
    <property type="evidence" value="ECO:0007669"/>
    <property type="project" value="InterPro"/>
</dbReference>
<organism evidence="4 6">
    <name type="scientific">Legionella adelaidensis</name>
    <dbReference type="NCBI Taxonomy" id="45056"/>
    <lineage>
        <taxon>Bacteria</taxon>
        <taxon>Pseudomonadati</taxon>
        <taxon>Pseudomonadota</taxon>
        <taxon>Gammaproteobacteria</taxon>
        <taxon>Legionellales</taxon>
        <taxon>Legionellaceae</taxon>
        <taxon>Legionella</taxon>
    </lineage>
</organism>
<reference evidence="5 7" key="2">
    <citation type="submission" date="2018-12" db="EMBL/GenBank/DDBJ databases">
        <authorList>
            <consortium name="Pathogen Informatics"/>
        </authorList>
    </citation>
    <scope>NUCLEOTIDE SEQUENCE [LARGE SCALE GENOMIC DNA]</scope>
    <source>
        <strain evidence="5 7">NCTC12735</strain>
        <plasmid evidence="7">19</plasmid>
    </source>
</reference>
<geneLocation type="plasmid" evidence="5 7">
    <name>19</name>
</geneLocation>
<evidence type="ECO:0000313" key="4">
    <source>
        <dbReference type="EMBL" id="KTC64924.1"/>
    </source>
</evidence>
<dbReference type="InterPro" id="IPR044019">
    <property type="entry name" value="Cyanophycin_syn_N"/>
</dbReference>
<dbReference type="Gene3D" id="3.40.1190.10">
    <property type="entry name" value="Mur-like, catalytic domain"/>
    <property type="match status" value="1"/>
</dbReference>
<reference evidence="4 6" key="1">
    <citation type="submission" date="2015-11" db="EMBL/GenBank/DDBJ databases">
        <title>Identification of large and diverse effector repertoires of 38 Legionella species.</title>
        <authorList>
            <person name="Burstein D."/>
            <person name="Amaro F."/>
            <person name="Zusman T."/>
            <person name="Lifshitz Z."/>
            <person name="Cohen O."/>
            <person name="Gilbert J.A."/>
            <person name="Pupko T."/>
            <person name="Shuman H.A."/>
            <person name="Segal G."/>
        </authorList>
    </citation>
    <scope>NUCLEOTIDE SEQUENCE [LARGE SCALE GENOMIC DNA]</scope>
    <source>
        <strain evidence="4 6">1762-AUS-E</strain>
    </source>
</reference>
<dbReference type="Pfam" id="PF02875">
    <property type="entry name" value="Mur_ligase_C"/>
    <property type="match status" value="1"/>
</dbReference>
<keyword evidence="4" id="KW-0436">Ligase</keyword>
<dbReference type="PANTHER" id="PTHR23135:SF18">
    <property type="entry name" value="CYANOPHYCIN SYNTHETASE"/>
    <property type="match status" value="1"/>
</dbReference>
<dbReference type="EMBL" id="LNKA01000016">
    <property type="protein sequence ID" value="KTC64924.1"/>
    <property type="molecule type" value="Genomic_DNA"/>
</dbReference>
<dbReference type="PANTHER" id="PTHR23135">
    <property type="entry name" value="MUR LIGASE FAMILY MEMBER"/>
    <property type="match status" value="1"/>
</dbReference>
<dbReference type="GO" id="GO:0071160">
    <property type="term" value="F:cyanophycin synthetase activity (L-aspartate-adding)"/>
    <property type="evidence" value="ECO:0007669"/>
    <property type="project" value="UniProtKB-EC"/>
</dbReference>
<dbReference type="SUPFAM" id="SSF53244">
    <property type="entry name" value="MurD-like peptide ligases, peptide-binding domain"/>
    <property type="match status" value="1"/>
</dbReference>